<sequence>MLQLISVALAALMGFSPLAKLVNAAPTHTNAVSMNESPSATAASAVMPMNWNRQDIEGVLVARINEAINKDSMILVKRADENGAAPLTLDTIFRGFFDNIINHIIEVTPLNDIVHGNYDFLYQIFLAKVQEILTGVTGDASATTPAPSDEGDSEYDDDDEDDDSDDDNDDNDDEDNDNHKHWKHQHA</sequence>
<feature type="compositionally biased region" description="Acidic residues" evidence="1">
    <location>
        <begin position="149"/>
        <end position="176"/>
    </location>
</feature>
<feature type="chain" id="PRO_5002120024" evidence="2">
    <location>
        <begin position="25"/>
        <end position="187"/>
    </location>
</feature>
<feature type="signal peptide" evidence="2">
    <location>
        <begin position="1"/>
        <end position="24"/>
    </location>
</feature>
<accession>A0A0B7MQJ7</accession>
<gene>
    <name evidence="3" type="primary">PARPA_01550.1 scaffold 1359</name>
</gene>
<proteinExistence type="predicted"/>
<evidence type="ECO:0000256" key="2">
    <source>
        <dbReference type="SAM" id="SignalP"/>
    </source>
</evidence>
<reference evidence="3 4" key="1">
    <citation type="submission" date="2014-09" db="EMBL/GenBank/DDBJ databases">
        <authorList>
            <person name="Ellenberger Sabrina"/>
        </authorList>
    </citation>
    <scope>NUCLEOTIDE SEQUENCE [LARGE SCALE GENOMIC DNA]</scope>
    <source>
        <strain evidence="3 4">CBS 412.66</strain>
    </source>
</reference>
<organism evidence="3 4">
    <name type="scientific">Parasitella parasitica</name>
    <dbReference type="NCBI Taxonomy" id="35722"/>
    <lineage>
        <taxon>Eukaryota</taxon>
        <taxon>Fungi</taxon>
        <taxon>Fungi incertae sedis</taxon>
        <taxon>Mucoromycota</taxon>
        <taxon>Mucoromycotina</taxon>
        <taxon>Mucoromycetes</taxon>
        <taxon>Mucorales</taxon>
        <taxon>Mucorineae</taxon>
        <taxon>Mucoraceae</taxon>
        <taxon>Parasitella</taxon>
    </lineage>
</organism>
<dbReference type="AlphaFoldDB" id="A0A0B7MQJ7"/>
<evidence type="ECO:0000313" key="4">
    <source>
        <dbReference type="Proteomes" id="UP000054107"/>
    </source>
</evidence>
<keyword evidence="2" id="KW-0732">Signal</keyword>
<dbReference type="EMBL" id="LN719426">
    <property type="protein sequence ID" value="CEP08241.1"/>
    <property type="molecule type" value="Genomic_DNA"/>
</dbReference>
<evidence type="ECO:0000313" key="3">
    <source>
        <dbReference type="EMBL" id="CEP08241.1"/>
    </source>
</evidence>
<feature type="region of interest" description="Disordered" evidence="1">
    <location>
        <begin position="138"/>
        <end position="187"/>
    </location>
</feature>
<keyword evidence="4" id="KW-1185">Reference proteome</keyword>
<protein>
    <submittedName>
        <fullName evidence="3">Uncharacterized protein</fullName>
    </submittedName>
</protein>
<evidence type="ECO:0000256" key="1">
    <source>
        <dbReference type="SAM" id="MobiDB-lite"/>
    </source>
</evidence>
<dbReference type="OrthoDB" id="2281037at2759"/>
<name>A0A0B7MQJ7_9FUNG</name>
<dbReference type="Proteomes" id="UP000054107">
    <property type="component" value="Unassembled WGS sequence"/>
</dbReference>